<dbReference type="PROSITE" id="PS50935">
    <property type="entry name" value="SSB"/>
    <property type="match status" value="1"/>
</dbReference>
<gene>
    <name evidence="5" type="ORF">DRT62_22060</name>
</gene>
<dbReference type="SUPFAM" id="SSF50249">
    <property type="entry name" value="Nucleic acid-binding proteins"/>
    <property type="match status" value="1"/>
</dbReference>
<dbReference type="PANTHER" id="PTHR10302">
    <property type="entry name" value="SINGLE-STRANDED DNA-BINDING PROTEIN"/>
    <property type="match status" value="1"/>
</dbReference>
<comment type="subunit">
    <text evidence="2">Homotetramer.</text>
</comment>
<protein>
    <recommendedName>
        <fullName evidence="2 3">Single-stranded DNA-binding protein</fullName>
        <shortName evidence="2">SSB</shortName>
    </recommendedName>
</protein>
<comment type="caution">
    <text evidence="2">Lacks conserved residue(s) required for the propagation of feature annotation.</text>
</comment>
<evidence type="ECO:0000256" key="3">
    <source>
        <dbReference type="PIRNR" id="PIRNR002070"/>
    </source>
</evidence>
<evidence type="ECO:0000256" key="1">
    <source>
        <dbReference type="ARBA" id="ARBA00023125"/>
    </source>
</evidence>
<dbReference type="GO" id="GO:0009295">
    <property type="term" value="C:nucleoid"/>
    <property type="evidence" value="ECO:0007669"/>
    <property type="project" value="TreeGrafter"/>
</dbReference>
<proteinExistence type="inferred from homology"/>
<dbReference type="CDD" id="cd04496">
    <property type="entry name" value="SSB_OBF"/>
    <property type="match status" value="1"/>
</dbReference>
<dbReference type="Gene3D" id="2.40.50.140">
    <property type="entry name" value="Nucleic acid-binding proteins"/>
    <property type="match status" value="1"/>
</dbReference>
<dbReference type="InterPro" id="IPR012340">
    <property type="entry name" value="NA-bd_OB-fold"/>
</dbReference>
<feature type="region of interest" description="Disordered" evidence="4">
    <location>
        <begin position="110"/>
        <end position="156"/>
    </location>
</feature>
<dbReference type="InterPro" id="IPR000424">
    <property type="entry name" value="Primosome_PriB/ssb"/>
</dbReference>
<dbReference type="EMBL" id="AAGUVH010000045">
    <property type="protein sequence ID" value="EBS2302369.1"/>
    <property type="molecule type" value="Genomic_DNA"/>
</dbReference>
<dbReference type="Pfam" id="PF00436">
    <property type="entry name" value="SSB"/>
    <property type="match status" value="1"/>
</dbReference>
<dbReference type="AlphaFoldDB" id="A0A5U9I738"/>
<sequence>MASRGVNKVIIIGRLGHDPEIRYSPSATAFTNLTVATSEQWRDKQTGEQKEQTEWHRVVMSGKLAEIASEYLRKGSEVYLEGKLRTRKWLDQSGQDRFTTEIIVGVGGTMQMLGGKQGGNEQSSPQRNNGQQQRQQPQQQGNHSEPPMDFDDDIPFAPVTLPFPRHAIHAI</sequence>
<dbReference type="NCBIfam" id="TIGR00621">
    <property type="entry name" value="ssb"/>
    <property type="match status" value="1"/>
</dbReference>
<name>A0A5U9I738_SALET</name>
<dbReference type="HAMAP" id="MF_00984">
    <property type="entry name" value="SSB"/>
    <property type="match status" value="1"/>
</dbReference>
<organism evidence="5">
    <name type="scientific">Salmonella enterica subsp. enterica serovar Saintpaul</name>
    <dbReference type="NCBI Taxonomy" id="90105"/>
    <lineage>
        <taxon>Bacteria</taxon>
        <taxon>Pseudomonadati</taxon>
        <taxon>Pseudomonadota</taxon>
        <taxon>Gammaproteobacteria</taxon>
        <taxon>Enterobacterales</taxon>
        <taxon>Enterobacteriaceae</taxon>
        <taxon>Salmonella</taxon>
    </lineage>
</organism>
<comment type="caution">
    <text evidence="5">The sequence shown here is derived from an EMBL/GenBank/DDBJ whole genome shotgun (WGS) entry which is preliminary data.</text>
</comment>
<keyword evidence="1 2" id="KW-0238">DNA-binding</keyword>
<reference evidence="5" key="1">
    <citation type="submission" date="2018-07" db="EMBL/GenBank/DDBJ databases">
        <authorList>
            <person name="Ashton P.M."/>
            <person name="Dallman T."/>
            <person name="Nair S."/>
            <person name="De Pinna E."/>
            <person name="Peters T."/>
            <person name="Grant K."/>
        </authorList>
    </citation>
    <scope>NUCLEOTIDE SEQUENCE</scope>
    <source>
        <strain evidence="5">152466</strain>
    </source>
</reference>
<dbReference type="PIRSF" id="PIRSF002070">
    <property type="entry name" value="SSB"/>
    <property type="match status" value="1"/>
</dbReference>
<dbReference type="PANTHER" id="PTHR10302:SF27">
    <property type="entry name" value="SINGLE-STRANDED DNA-BINDING PROTEIN"/>
    <property type="match status" value="1"/>
</dbReference>
<evidence type="ECO:0000256" key="4">
    <source>
        <dbReference type="SAM" id="MobiDB-lite"/>
    </source>
</evidence>
<accession>A0A5U9I738</accession>
<evidence type="ECO:0000313" key="5">
    <source>
        <dbReference type="EMBL" id="EBS2302369.1"/>
    </source>
</evidence>
<dbReference type="GO" id="GO:0006260">
    <property type="term" value="P:DNA replication"/>
    <property type="evidence" value="ECO:0007669"/>
    <property type="project" value="InterPro"/>
</dbReference>
<evidence type="ECO:0000256" key="2">
    <source>
        <dbReference type="HAMAP-Rule" id="MF_00984"/>
    </source>
</evidence>
<dbReference type="GO" id="GO:0003697">
    <property type="term" value="F:single-stranded DNA binding"/>
    <property type="evidence" value="ECO:0007669"/>
    <property type="project" value="UniProtKB-UniRule"/>
</dbReference>
<dbReference type="InterPro" id="IPR011344">
    <property type="entry name" value="ssDNA-bd"/>
</dbReference>
<feature type="compositionally biased region" description="Low complexity" evidence="4">
    <location>
        <begin position="122"/>
        <end position="141"/>
    </location>
</feature>